<reference evidence="2 3" key="1">
    <citation type="journal article" date="2020" name="Microb. Genom.">
        <title>Genetic diversity of clinical and environmental Mucorales isolates obtained from an investigation of mucormycosis cases among solid organ transplant recipients.</title>
        <authorList>
            <person name="Nguyen M.H."/>
            <person name="Kaul D."/>
            <person name="Muto C."/>
            <person name="Cheng S.J."/>
            <person name="Richter R.A."/>
            <person name="Bruno V.M."/>
            <person name="Liu G."/>
            <person name="Beyhan S."/>
            <person name="Sundermann A.J."/>
            <person name="Mounaud S."/>
            <person name="Pasculle A.W."/>
            <person name="Nierman W.C."/>
            <person name="Driscoll E."/>
            <person name="Cumbie R."/>
            <person name="Clancy C.J."/>
            <person name="Dupont C.L."/>
        </authorList>
    </citation>
    <scope>NUCLEOTIDE SEQUENCE [LARGE SCALE GENOMIC DNA]</scope>
    <source>
        <strain evidence="2 3">GL24</strain>
    </source>
</reference>
<evidence type="ECO:0000256" key="1">
    <source>
        <dbReference type="SAM" id="MobiDB-lite"/>
    </source>
</evidence>
<accession>A0A9P7C474</accession>
<feature type="region of interest" description="Disordered" evidence="1">
    <location>
        <begin position="1"/>
        <end position="31"/>
    </location>
</feature>
<comment type="caution">
    <text evidence="2">The sequence shown here is derived from an EMBL/GenBank/DDBJ whole genome shotgun (WGS) entry which is preliminary data.</text>
</comment>
<dbReference type="EMBL" id="JAANIU010008187">
    <property type="protein sequence ID" value="KAG1535637.1"/>
    <property type="molecule type" value="Genomic_DNA"/>
</dbReference>
<dbReference type="AlphaFoldDB" id="A0A9P7C474"/>
<keyword evidence="3" id="KW-1185">Reference proteome</keyword>
<sequence length="192" mass="18729">MLTNLRSFSRGNSASDCALKSPTTPTTKGSSFCSMASPFSTSYAPYKGSCLSVKRAPHGAAHAEANHLVSRSPHGFGARLGCWAGGVGTLGADGWAAGGAAGTVAGAALDDAACDAGAAPPASCAAPTGVAGSTLRGWRGRGGGGRRPSGNNTSCPKVSRSDAASATASARALPASSASARTNSLPPKPPPM</sequence>
<protein>
    <submittedName>
        <fullName evidence="2">Uncharacterized protein</fullName>
    </submittedName>
</protein>
<feature type="compositionally biased region" description="Polar residues" evidence="1">
    <location>
        <begin position="1"/>
        <end position="15"/>
    </location>
</feature>
<proteinExistence type="predicted"/>
<feature type="compositionally biased region" description="Low complexity" evidence="1">
    <location>
        <begin position="161"/>
        <end position="181"/>
    </location>
</feature>
<gene>
    <name evidence="2" type="ORF">G6F50_015255</name>
</gene>
<organism evidence="2 3">
    <name type="scientific">Rhizopus delemar</name>
    <dbReference type="NCBI Taxonomy" id="936053"/>
    <lineage>
        <taxon>Eukaryota</taxon>
        <taxon>Fungi</taxon>
        <taxon>Fungi incertae sedis</taxon>
        <taxon>Mucoromycota</taxon>
        <taxon>Mucoromycotina</taxon>
        <taxon>Mucoromycetes</taxon>
        <taxon>Mucorales</taxon>
        <taxon>Mucorineae</taxon>
        <taxon>Rhizopodaceae</taxon>
        <taxon>Rhizopus</taxon>
    </lineage>
</organism>
<feature type="compositionally biased region" description="Low complexity" evidence="1">
    <location>
        <begin position="120"/>
        <end position="129"/>
    </location>
</feature>
<name>A0A9P7C474_9FUNG</name>
<dbReference type="Proteomes" id="UP000740926">
    <property type="component" value="Unassembled WGS sequence"/>
</dbReference>
<evidence type="ECO:0000313" key="2">
    <source>
        <dbReference type="EMBL" id="KAG1535637.1"/>
    </source>
</evidence>
<evidence type="ECO:0000313" key="3">
    <source>
        <dbReference type="Proteomes" id="UP000740926"/>
    </source>
</evidence>
<feature type="region of interest" description="Disordered" evidence="1">
    <location>
        <begin position="120"/>
        <end position="192"/>
    </location>
</feature>